<dbReference type="Proteomes" id="UP001596305">
    <property type="component" value="Unassembled WGS sequence"/>
</dbReference>
<feature type="region of interest" description="Disordered" evidence="1">
    <location>
        <begin position="1"/>
        <end position="35"/>
    </location>
</feature>
<evidence type="ECO:0000256" key="1">
    <source>
        <dbReference type="SAM" id="MobiDB-lite"/>
    </source>
</evidence>
<dbReference type="RefSeq" id="WP_204807320.1">
    <property type="nucleotide sequence ID" value="NZ_BAAAIY010000005.1"/>
</dbReference>
<name>A0ABW1X8Q1_9CELL</name>
<feature type="compositionally biased region" description="Polar residues" evidence="1">
    <location>
        <begin position="1"/>
        <end position="10"/>
    </location>
</feature>
<dbReference type="PANTHER" id="PTHR41913:SF1">
    <property type="entry name" value="DUF1684 DOMAIN-CONTAINING PROTEIN"/>
    <property type="match status" value="1"/>
</dbReference>
<dbReference type="EMBL" id="JBHSTM010000002">
    <property type="protein sequence ID" value="MFC6423726.1"/>
    <property type="molecule type" value="Genomic_DNA"/>
</dbReference>
<organism evidence="2 3">
    <name type="scientific">Oerskovia paurometabola</name>
    <dbReference type="NCBI Taxonomy" id="162170"/>
    <lineage>
        <taxon>Bacteria</taxon>
        <taxon>Bacillati</taxon>
        <taxon>Actinomycetota</taxon>
        <taxon>Actinomycetes</taxon>
        <taxon>Micrococcales</taxon>
        <taxon>Cellulomonadaceae</taxon>
        <taxon>Oerskovia</taxon>
    </lineage>
</organism>
<dbReference type="Pfam" id="PF07920">
    <property type="entry name" value="DUF1684"/>
    <property type="match status" value="1"/>
</dbReference>
<protein>
    <submittedName>
        <fullName evidence="2">DUF1684 domain-containing protein</fullName>
    </submittedName>
</protein>
<evidence type="ECO:0000313" key="2">
    <source>
        <dbReference type="EMBL" id="MFC6423726.1"/>
    </source>
</evidence>
<sequence length="324" mass="34423">MTTNTTSPAGVTTRGRHTASAPTGTPVEPSGGSATSAAAAVWSAWHAERERTLREQHGWLTLTSLHWVPESPTSFPGLPGQWWSDADGVHLRAAAADAIVPAGGQDALRGTHVQDVAEGASTFVATFVPDGADPASPVAVELVRRTGRYGLRVRDPRARTRVTFEGVPTFAYDPSWVLDAPVRWYDEPVAEVVGGAQPGLEHHVQVVGEVDVTRDGLTTTLRLTGTPGGSASLLFTDPAPGVADWRVLFVDRAAASDKTDAPDEVDAPDDERVAGPDDAVRTLRLDLNRTLNLPYAFTDFGTCPRPVEGNVLPFSVEAGEKVPR</sequence>
<dbReference type="PANTHER" id="PTHR41913">
    <property type="entry name" value="DUF1684 DOMAIN-CONTAINING PROTEIN"/>
    <property type="match status" value="1"/>
</dbReference>
<evidence type="ECO:0000313" key="3">
    <source>
        <dbReference type="Proteomes" id="UP001596305"/>
    </source>
</evidence>
<accession>A0ABW1X8Q1</accession>
<gene>
    <name evidence="2" type="ORF">ACFP71_02735</name>
</gene>
<keyword evidence="3" id="KW-1185">Reference proteome</keyword>
<dbReference type="InterPro" id="IPR012467">
    <property type="entry name" value="DUF1684"/>
</dbReference>
<proteinExistence type="predicted"/>
<comment type="caution">
    <text evidence="2">The sequence shown here is derived from an EMBL/GenBank/DDBJ whole genome shotgun (WGS) entry which is preliminary data.</text>
</comment>
<reference evidence="3" key="1">
    <citation type="journal article" date="2019" name="Int. J. Syst. Evol. Microbiol.">
        <title>The Global Catalogue of Microorganisms (GCM) 10K type strain sequencing project: providing services to taxonomists for standard genome sequencing and annotation.</title>
        <authorList>
            <consortium name="The Broad Institute Genomics Platform"/>
            <consortium name="The Broad Institute Genome Sequencing Center for Infectious Disease"/>
            <person name="Wu L."/>
            <person name="Ma J."/>
        </authorList>
    </citation>
    <scope>NUCLEOTIDE SEQUENCE [LARGE SCALE GENOMIC DNA]</scope>
    <source>
        <strain evidence="3">CCUG 47105</strain>
    </source>
</reference>